<protein>
    <submittedName>
        <fullName evidence="6">LysR family transcriptional regulator</fullName>
    </submittedName>
</protein>
<accession>A0A8J3GYF8</accession>
<reference evidence="6" key="2">
    <citation type="submission" date="2020-09" db="EMBL/GenBank/DDBJ databases">
        <authorList>
            <person name="Sun Q."/>
            <person name="Kim S."/>
        </authorList>
    </citation>
    <scope>NUCLEOTIDE SEQUENCE</scope>
    <source>
        <strain evidence="6">KCTC 42650</strain>
    </source>
</reference>
<keyword evidence="2" id="KW-0805">Transcription regulation</keyword>
<reference evidence="6" key="1">
    <citation type="journal article" date="2014" name="Int. J. Syst. Evol. Microbiol.">
        <title>Complete genome sequence of Corynebacterium casei LMG S-19264T (=DSM 44701T), isolated from a smear-ripened cheese.</title>
        <authorList>
            <consortium name="US DOE Joint Genome Institute (JGI-PGF)"/>
            <person name="Walter F."/>
            <person name="Albersmeier A."/>
            <person name="Kalinowski J."/>
            <person name="Ruckert C."/>
        </authorList>
    </citation>
    <scope>NUCLEOTIDE SEQUENCE</scope>
    <source>
        <strain evidence="6">KCTC 42650</strain>
    </source>
</reference>
<dbReference type="SUPFAM" id="SSF46785">
    <property type="entry name" value="Winged helix' DNA-binding domain"/>
    <property type="match status" value="1"/>
</dbReference>
<dbReference type="InterPro" id="IPR000847">
    <property type="entry name" value="LysR_HTH_N"/>
</dbReference>
<evidence type="ECO:0000313" key="6">
    <source>
        <dbReference type="EMBL" id="GHF51953.1"/>
    </source>
</evidence>
<dbReference type="AlphaFoldDB" id="A0A8J3GYF8"/>
<evidence type="ECO:0000256" key="1">
    <source>
        <dbReference type="ARBA" id="ARBA00009437"/>
    </source>
</evidence>
<dbReference type="Gene3D" id="3.40.190.10">
    <property type="entry name" value="Periplasmic binding protein-like II"/>
    <property type="match status" value="2"/>
</dbReference>
<dbReference type="InterPro" id="IPR036388">
    <property type="entry name" value="WH-like_DNA-bd_sf"/>
</dbReference>
<dbReference type="Gene3D" id="1.10.10.10">
    <property type="entry name" value="Winged helix-like DNA-binding domain superfamily/Winged helix DNA-binding domain"/>
    <property type="match status" value="1"/>
</dbReference>
<dbReference type="GO" id="GO:0032993">
    <property type="term" value="C:protein-DNA complex"/>
    <property type="evidence" value="ECO:0007669"/>
    <property type="project" value="TreeGrafter"/>
</dbReference>
<feature type="domain" description="HTH lysR-type" evidence="5">
    <location>
        <begin position="20"/>
        <end position="78"/>
    </location>
</feature>
<evidence type="ECO:0000313" key="7">
    <source>
        <dbReference type="Proteomes" id="UP000626220"/>
    </source>
</evidence>
<evidence type="ECO:0000256" key="2">
    <source>
        <dbReference type="ARBA" id="ARBA00023015"/>
    </source>
</evidence>
<keyword evidence="7" id="KW-1185">Reference proteome</keyword>
<name>A0A8J3GYF8_9RHOB</name>
<organism evidence="6 7">
    <name type="scientific">Seohaeicola zhoushanensis</name>
    <dbReference type="NCBI Taxonomy" id="1569283"/>
    <lineage>
        <taxon>Bacteria</taxon>
        <taxon>Pseudomonadati</taxon>
        <taxon>Pseudomonadota</taxon>
        <taxon>Alphaproteobacteria</taxon>
        <taxon>Rhodobacterales</taxon>
        <taxon>Roseobacteraceae</taxon>
        <taxon>Seohaeicola</taxon>
    </lineage>
</organism>
<evidence type="ECO:0000259" key="5">
    <source>
        <dbReference type="PROSITE" id="PS50931"/>
    </source>
</evidence>
<proteinExistence type="inferred from homology"/>
<dbReference type="GO" id="GO:0003677">
    <property type="term" value="F:DNA binding"/>
    <property type="evidence" value="ECO:0007669"/>
    <property type="project" value="UniProtKB-KW"/>
</dbReference>
<dbReference type="Proteomes" id="UP000626220">
    <property type="component" value="Unassembled WGS sequence"/>
</dbReference>
<dbReference type="SUPFAM" id="SSF53850">
    <property type="entry name" value="Periplasmic binding protein-like II"/>
    <property type="match status" value="1"/>
</dbReference>
<comment type="similarity">
    <text evidence="1">Belongs to the LysR transcriptional regulatory family.</text>
</comment>
<dbReference type="InterPro" id="IPR005119">
    <property type="entry name" value="LysR_subst-bd"/>
</dbReference>
<dbReference type="GO" id="GO:0003700">
    <property type="term" value="F:DNA-binding transcription factor activity"/>
    <property type="evidence" value="ECO:0007669"/>
    <property type="project" value="InterPro"/>
</dbReference>
<comment type="caution">
    <text evidence="6">The sequence shown here is derived from an EMBL/GenBank/DDBJ whole genome shotgun (WGS) entry which is preliminary data.</text>
</comment>
<gene>
    <name evidence="6" type="ORF">GCM10017056_24740</name>
</gene>
<evidence type="ECO:0000256" key="4">
    <source>
        <dbReference type="ARBA" id="ARBA00023163"/>
    </source>
</evidence>
<dbReference type="PANTHER" id="PTHR30346">
    <property type="entry name" value="TRANSCRIPTIONAL DUAL REGULATOR HCAR-RELATED"/>
    <property type="match status" value="1"/>
</dbReference>
<keyword evidence="3" id="KW-0238">DNA-binding</keyword>
<dbReference type="PROSITE" id="PS50931">
    <property type="entry name" value="HTH_LYSR"/>
    <property type="match status" value="1"/>
</dbReference>
<dbReference type="InterPro" id="IPR036390">
    <property type="entry name" value="WH_DNA-bd_sf"/>
</dbReference>
<dbReference type="PANTHER" id="PTHR30346:SF0">
    <property type="entry name" value="HCA OPERON TRANSCRIPTIONAL ACTIVATOR HCAR"/>
    <property type="match status" value="1"/>
</dbReference>
<dbReference type="PRINTS" id="PR00039">
    <property type="entry name" value="HTHLYSR"/>
</dbReference>
<dbReference type="EMBL" id="BNCJ01000005">
    <property type="protein sequence ID" value="GHF51953.1"/>
    <property type="molecule type" value="Genomic_DNA"/>
</dbReference>
<dbReference type="FunFam" id="1.10.10.10:FF:000001">
    <property type="entry name" value="LysR family transcriptional regulator"/>
    <property type="match status" value="1"/>
</dbReference>
<dbReference type="CDD" id="cd08412">
    <property type="entry name" value="PBP2_PAO1_like"/>
    <property type="match status" value="1"/>
</dbReference>
<sequence length="328" mass="36185">MSALASPVARREYSSMPLRFTLRQLEYFVAVGEAGSIALASERVKVSSPSISAAIAQLEQEFGIQLFVRKHAQGLAPTQAGRQFLAQARQLLADADRLNRLADDLSGTVQGPLRLGCLLTFAQLVVPQLRRRFETRFPNVRVSQREMDQQQIFEGLRSGDLDIALTYDLEIPPDLHFVPLAQLAPYAMLSENHPLAGLPEISVRQLEDEPMVLLDLPMSADYFLSFFKAAGIRPKITERTRDMAVMRSLVGNGFGYAIANIRPLNDLSPDGRKLCFVPLKGPVRPMILGLLMAEGAANVLTVRAFVDHCRDLVTADSMPGMKMPPSGR</sequence>
<dbReference type="Pfam" id="PF00126">
    <property type="entry name" value="HTH_1"/>
    <property type="match status" value="1"/>
</dbReference>
<keyword evidence="4" id="KW-0804">Transcription</keyword>
<dbReference type="Pfam" id="PF03466">
    <property type="entry name" value="LysR_substrate"/>
    <property type="match status" value="1"/>
</dbReference>
<evidence type="ECO:0000256" key="3">
    <source>
        <dbReference type="ARBA" id="ARBA00023125"/>
    </source>
</evidence>